<comment type="caution">
    <text evidence="5">The sequence shown here is derived from an EMBL/GenBank/DDBJ whole genome shotgun (WGS) entry which is preliminary data.</text>
</comment>
<dbReference type="SUPFAM" id="SSF51215">
    <property type="entry name" value="Regulatory protein AraC"/>
    <property type="match status" value="1"/>
</dbReference>
<accession>A0A7X0SSR8</accession>
<dbReference type="EMBL" id="JACJVO010000032">
    <property type="protein sequence ID" value="MBB6734205.1"/>
    <property type="molecule type" value="Genomic_DNA"/>
</dbReference>
<organism evidence="5 6">
    <name type="scientific">Cohnella zeiphila</name>
    <dbReference type="NCBI Taxonomy" id="2761120"/>
    <lineage>
        <taxon>Bacteria</taxon>
        <taxon>Bacillati</taxon>
        <taxon>Bacillota</taxon>
        <taxon>Bacilli</taxon>
        <taxon>Bacillales</taxon>
        <taxon>Paenibacillaceae</taxon>
        <taxon>Cohnella</taxon>
    </lineage>
</organism>
<keyword evidence="6" id="KW-1185">Reference proteome</keyword>
<dbReference type="PANTHER" id="PTHR43280:SF28">
    <property type="entry name" value="HTH-TYPE TRANSCRIPTIONAL ACTIVATOR RHAS"/>
    <property type="match status" value="1"/>
</dbReference>
<dbReference type="InterPro" id="IPR020449">
    <property type="entry name" value="Tscrpt_reg_AraC-type_HTH"/>
</dbReference>
<protein>
    <submittedName>
        <fullName evidence="5">Helix-turn-helix domain-containing protein</fullName>
    </submittedName>
</protein>
<evidence type="ECO:0000313" key="6">
    <source>
        <dbReference type="Proteomes" id="UP000564644"/>
    </source>
</evidence>
<gene>
    <name evidence="5" type="ORF">H7C18_25110</name>
</gene>
<dbReference type="SUPFAM" id="SSF46689">
    <property type="entry name" value="Homeodomain-like"/>
    <property type="match status" value="2"/>
</dbReference>
<feature type="domain" description="HTH araC/xylS-type" evidence="4">
    <location>
        <begin position="177"/>
        <end position="275"/>
    </location>
</feature>
<dbReference type="GO" id="GO:0003700">
    <property type="term" value="F:DNA-binding transcription factor activity"/>
    <property type="evidence" value="ECO:0007669"/>
    <property type="project" value="InterPro"/>
</dbReference>
<dbReference type="Gene3D" id="1.10.10.60">
    <property type="entry name" value="Homeodomain-like"/>
    <property type="match status" value="2"/>
</dbReference>
<dbReference type="Proteomes" id="UP000564644">
    <property type="component" value="Unassembled WGS sequence"/>
</dbReference>
<dbReference type="InterPro" id="IPR003313">
    <property type="entry name" value="AraC-bd"/>
</dbReference>
<dbReference type="PANTHER" id="PTHR43280">
    <property type="entry name" value="ARAC-FAMILY TRANSCRIPTIONAL REGULATOR"/>
    <property type="match status" value="1"/>
</dbReference>
<dbReference type="InterPro" id="IPR009057">
    <property type="entry name" value="Homeodomain-like_sf"/>
</dbReference>
<dbReference type="InterPro" id="IPR037923">
    <property type="entry name" value="HTH-like"/>
</dbReference>
<proteinExistence type="predicted"/>
<dbReference type="PROSITE" id="PS00041">
    <property type="entry name" value="HTH_ARAC_FAMILY_1"/>
    <property type="match status" value="1"/>
</dbReference>
<evidence type="ECO:0000256" key="2">
    <source>
        <dbReference type="ARBA" id="ARBA00023125"/>
    </source>
</evidence>
<keyword evidence="3" id="KW-0804">Transcription</keyword>
<dbReference type="Gene3D" id="2.60.120.280">
    <property type="entry name" value="Regulatory protein AraC"/>
    <property type="match status" value="1"/>
</dbReference>
<dbReference type="Pfam" id="PF12833">
    <property type="entry name" value="HTH_18"/>
    <property type="match status" value="1"/>
</dbReference>
<dbReference type="InterPro" id="IPR018060">
    <property type="entry name" value="HTH_AraC"/>
</dbReference>
<sequence>MPIHPHDPAIRESWTHPPGILVAEYYNQPYGYTCFRSAGTKDWLIMYTLSGKGLIENNGSVLESKEGDITVIPPGTPHYFYTAPDNAWEKLWAHFMPNERWLDWIRLPKATHPLIHMPIRNKTHKTYIQHAFMRTIRYNLEPLLSHREELAMNALEEIILLISNEDTSDKYMDPRVKEVLTLLSQRYMDSHQIEDLAQTVCLSPSRLTHLFKEQVGESIIDTLLKYRLKQAEKKLAFTERTVTDIALDVGFNSPDYFTRQFTKYFGMNPSQYRKSLKEKSRLPPEDSREA</sequence>
<dbReference type="GO" id="GO:0043565">
    <property type="term" value="F:sequence-specific DNA binding"/>
    <property type="evidence" value="ECO:0007669"/>
    <property type="project" value="InterPro"/>
</dbReference>
<dbReference type="PROSITE" id="PS01124">
    <property type="entry name" value="HTH_ARAC_FAMILY_2"/>
    <property type="match status" value="1"/>
</dbReference>
<evidence type="ECO:0000259" key="4">
    <source>
        <dbReference type="PROSITE" id="PS01124"/>
    </source>
</evidence>
<keyword evidence="2" id="KW-0238">DNA-binding</keyword>
<reference evidence="5 6" key="1">
    <citation type="submission" date="2020-08" db="EMBL/GenBank/DDBJ databases">
        <title>Cohnella phylogeny.</title>
        <authorList>
            <person name="Dunlap C."/>
        </authorList>
    </citation>
    <scope>NUCLEOTIDE SEQUENCE [LARGE SCALE GENOMIC DNA]</scope>
    <source>
        <strain evidence="5 6">CBP 2801</strain>
    </source>
</reference>
<evidence type="ECO:0000256" key="3">
    <source>
        <dbReference type="ARBA" id="ARBA00023163"/>
    </source>
</evidence>
<dbReference type="InterPro" id="IPR018062">
    <property type="entry name" value="HTH_AraC-typ_CS"/>
</dbReference>
<evidence type="ECO:0000313" key="5">
    <source>
        <dbReference type="EMBL" id="MBB6734205.1"/>
    </source>
</evidence>
<name>A0A7X0SSR8_9BACL</name>
<evidence type="ECO:0000256" key="1">
    <source>
        <dbReference type="ARBA" id="ARBA00023015"/>
    </source>
</evidence>
<dbReference type="PRINTS" id="PR00032">
    <property type="entry name" value="HTHARAC"/>
</dbReference>
<dbReference type="AlphaFoldDB" id="A0A7X0SSR8"/>
<dbReference type="SMART" id="SM00342">
    <property type="entry name" value="HTH_ARAC"/>
    <property type="match status" value="1"/>
</dbReference>
<keyword evidence="1" id="KW-0805">Transcription regulation</keyword>
<dbReference type="RefSeq" id="WP_185131849.1">
    <property type="nucleotide sequence ID" value="NZ_JACJVO010000032.1"/>
</dbReference>
<dbReference type="Pfam" id="PF02311">
    <property type="entry name" value="AraC_binding"/>
    <property type="match status" value="1"/>
</dbReference>